<keyword evidence="1" id="KW-0472">Membrane</keyword>
<dbReference type="InterPro" id="IPR021385">
    <property type="entry name" value="DUF3017"/>
</dbReference>
<dbReference type="EMBL" id="VIRM01000002">
    <property type="protein sequence ID" value="TQS23925.1"/>
    <property type="molecule type" value="Genomic_DNA"/>
</dbReference>
<reference evidence="2 3" key="1">
    <citation type="submission" date="2019-07" db="EMBL/GenBank/DDBJ databases">
        <title>Microbispora hainanensis DSM 45428.</title>
        <authorList>
            <person name="Thawai C."/>
        </authorList>
    </citation>
    <scope>NUCLEOTIDE SEQUENCE [LARGE SCALE GENOMIC DNA]</scope>
    <source>
        <strain evidence="2 3">DSM 45428</strain>
    </source>
</reference>
<gene>
    <name evidence="2" type="ORF">FLX08_02260</name>
</gene>
<feature type="transmembrane region" description="Helical" evidence="1">
    <location>
        <begin position="12"/>
        <end position="30"/>
    </location>
</feature>
<accession>A0A544Z4H8</accession>
<comment type="caution">
    <text evidence="2">The sequence shown here is derived from an EMBL/GenBank/DDBJ whole genome shotgun (WGS) entry which is preliminary data.</text>
</comment>
<keyword evidence="1" id="KW-1133">Transmembrane helix</keyword>
<feature type="transmembrane region" description="Helical" evidence="1">
    <location>
        <begin position="73"/>
        <end position="91"/>
    </location>
</feature>
<protein>
    <submittedName>
        <fullName evidence="2">DUF3017 domain-containing protein</fullName>
    </submittedName>
</protein>
<feature type="transmembrane region" description="Helical" evidence="1">
    <location>
        <begin position="36"/>
        <end position="53"/>
    </location>
</feature>
<dbReference type="Pfam" id="PF11222">
    <property type="entry name" value="DUF3017"/>
    <property type="match status" value="1"/>
</dbReference>
<dbReference type="RefSeq" id="WP_142616494.1">
    <property type="nucleotide sequence ID" value="NZ_VIRM01000002.1"/>
</dbReference>
<evidence type="ECO:0000313" key="3">
    <source>
        <dbReference type="Proteomes" id="UP000316541"/>
    </source>
</evidence>
<name>A0A544Z4H8_9ACTN</name>
<dbReference type="AlphaFoldDB" id="A0A544Z4H8"/>
<organism evidence="2 3">
    <name type="scientific">Microbispora hainanensis</name>
    <dbReference type="NCBI Taxonomy" id="568844"/>
    <lineage>
        <taxon>Bacteria</taxon>
        <taxon>Bacillati</taxon>
        <taxon>Actinomycetota</taxon>
        <taxon>Actinomycetes</taxon>
        <taxon>Streptosporangiales</taxon>
        <taxon>Streptosporangiaceae</taxon>
        <taxon>Microbispora</taxon>
    </lineage>
</organism>
<dbReference type="Proteomes" id="UP000316541">
    <property type="component" value="Unassembled WGS sequence"/>
</dbReference>
<keyword evidence="1" id="KW-0812">Transmembrane</keyword>
<sequence length="94" mass="9350">MRTSESTAWGPYLLVATGAAAGLCAIGLGAPVPTGGAIMGCGFLAGSLVRVAVSERRAGALAIRGKRVDALTLAAFGAALVIGSLLMLLRLHDS</sequence>
<proteinExistence type="predicted"/>
<evidence type="ECO:0000256" key="1">
    <source>
        <dbReference type="SAM" id="Phobius"/>
    </source>
</evidence>
<evidence type="ECO:0000313" key="2">
    <source>
        <dbReference type="EMBL" id="TQS23925.1"/>
    </source>
</evidence>